<reference evidence="1 2" key="1">
    <citation type="journal article" date="2016" name="Nat. Commun.">
        <title>Thousands of microbial genomes shed light on interconnected biogeochemical processes in an aquifer system.</title>
        <authorList>
            <person name="Anantharaman K."/>
            <person name="Brown C.T."/>
            <person name="Hug L.A."/>
            <person name="Sharon I."/>
            <person name="Castelle C.J."/>
            <person name="Probst A.J."/>
            <person name="Thomas B.C."/>
            <person name="Singh A."/>
            <person name="Wilkins M.J."/>
            <person name="Karaoz U."/>
            <person name="Brodie E.L."/>
            <person name="Williams K.H."/>
            <person name="Hubbard S.S."/>
            <person name="Banfield J.F."/>
        </authorList>
    </citation>
    <scope>NUCLEOTIDE SEQUENCE [LARGE SCALE GENOMIC DNA]</scope>
</reference>
<evidence type="ECO:0000313" key="2">
    <source>
        <dbReference type="Proteomes" id="UP000176786"/>
    </source>
</evidence>
<evidence type="ECO:0008006" key="3">
    <source>
        <dbReference type="Google" id="ProtNLM"/>
    </source>
</evidence>
<dbReference type="SUPFAM" id="SSF52540">
    <property type="entry name" value="P-loop containing nucleoside triphosphate hydrolases"/>
    <property type="match status" value="1"/>
</dbReference>
<gene>
    <name evidence="1" type="ORF">A3J48_00325</name>
</gene>
<sequence>MSDIEKKLIKFWEQGNLSQGLLLVGSSRDDLKKVSTALARAILASDNLQYHPDYIQIDSHKVEEVRKLLAVLSLSSFGNRVVVMDNAEGLTPQSVNNLLKKIEEPSQRTFYLVLTSHEEKILPTLRSRLMAFHLRQSDTLANATAASFLTADNLAARVKFALELDVHEEDLDAFLKTVYQNEMNNFSSKTGQRLTAILKTFEFLEANVKASRVLSYLAVKWD</sequence>
<accession>A0A1F5P4Z5</accession>
<dbReference type="Gene3D" id="3.40.50.300">
    <property type="entry name" value="P-loop containing nucleotide triphosphate hydrolases"/>
    <property type="match status" value="1"/>
</dbReference>
<name>A0A1F5P4Z5_9BACT</name>
<dbReference type="EMBL" id="MFES01000030">
    <property type="protein sequence ID" value="OGE84922.1"/>
    <property type="molecule type" value="Genomic_DNA"/>
</dbReference>
<dbReference type="Pfam" id="PF13177">
    <property type="entry name" value="DNA_pol3_delta2"/>
    <property type="match status" value="1"/>
</dbReference>
<dbReference type="STRING" id="1817832.A3J48_00325"/>
<proteinExistence type="predicted"/>
<dbReference type="AlphaFoldDB" id="A0A1F5P4Z5"/>
<dbReference type="InterPro" id="IPR027417">
    <property type="entry name" value="P-loop_NTPase"/>
</dbReference>
<dbReference type="Proteomes" id="UP000176786">
    <property type="component" value="Unassembled WGS sequence"/>
</dbReference>
<evidence type="ECO:0000313" key="1">
    <source>
        <dbReference type="EMBL" id="OGE84922.1"/>
    </source>
</evidence>
<organism evidence="1 2">
    <name type="scientific">Candidatus Doudnabacteria bacterium RIFCSPHIGHO2_02_FULL_46_11</name>
    <dbReference type="NCBI Taxonomy" id="1817832"/>
    <lineage>
        <taxon>Bacteria</taxon>
        <taxon>Candidatus Doudnaibacteriota</taxon>
    </lineage>
</organism>
<protein>
    <recommendedName>
        <fullName evidence="3">DNA polymerase III subunit delta</fullName>
    </recommendedName>
</protein>
<comment type="caution">
    <text evidence="1">The sequence shown here is derived from an EMBL/GenBank/DDBJ whole genome shotgun (WGS) entry which is preliminary data.</text>
</comment>